<proteinExistence type="predicted"/>
<gene>
    <name evidence="1" type="ORF">LCGC14_2115720</name>
</gene>
<dbReference type="EMBL" id="LAZR01026234">
    <property type="protein sequence ID" value="KKL69359.1"/>
    <property type="molecule type" value="Genomic_DNA"/>
</dbReference>
<organism evidence="1">
    <name type="scientific">marine sediment metagenome</name>
    <dbReference type="NCBI Taxonomy" id="412755"/>
    <lineage>
        <taxon>unclassified sequences</taxon>
        <taxon>metagenomes</taxon>
        <taxon>ecological metagenomes</taxon>
    </lineage>
</organism>
<comment type="caution">
    <text evidence="1">The sequence shown here is derived from an EMBL/GenBank/DDBJ whole genome shotgun (WGS) entry which is preliminary data.</text>
</comment>
<evidence type="ECO:0000313" key="1">
    <source>
        <dbReference type="EMBL" id="KKL69359.1"/>
    </source>
</evidence>
<name>A0A0F9E5U4_9ZZZZ</name>
<dbReference type="AlphaFoldDB" id="A0A0F9E5U4"/>
<protein>
    <submittedName>
        <fullName evidence="1">Uncharacterized protein</fullName>
    </submittedName>
</protein>
<feature type="non-terminal residue" evidence="1">
    <location>
        <position position="1"/>
    </location>
</feature>
<accession>A0A0F9E5U4</accession>
<sequence>YEIDVKIFVKESTHEAGYRFLLNLTNMIQKGLKRNLIPLVNDYDIVALVEDANHGDVIITIEDNDEIENYKRILIEDKYNSNEHWIKAIYPIENPSNGVRIHLVTPICGSFSASNTSIIIPRRFVFNSWPATIEYGKIHKGSLLRASVIRWFAEEEEIQYQRYGEMKLN</sequence>
<reference evidence="1" key="1">
    <citation type="journal article" date="2015" name="Nature">
        <title>Complex archaea that bridge the gap between prokaryotes and eukaryotes.</title>
        <authorList>
            <person name="Spang A."/>
            <person name="Saw J.H."/>
            <person name="Jorgensen S.L."/>
            <person name="Zaremba-Niedzwiedzka K."/>
            <person name="Martijn J."/>
            <person name="Lind A.E."/>
            <person name="van Eijk R."/>
            <person name="Schleper C."/>
            <person name="Guy L."/>
            <person name="Ettema T.J."/>
        </authorList>
    </citation>
    <scope>NUCLEOTIDE SEQUENCE</scope>
</reference>